<dbReference type="AlphaFoldDB" id="A0A8X6IX05"/>
<gene>
    <name evidence="2" type="ORF">NPIL_656701</name>
</gene>
<feature type="signal peptide" evidence="1">
    <location>
        <begin position="1"/>
        <end position="20"/>
    </location>
</feature>
<proteinExistence type="predicted"/>
<protein>
    <submittedName>
        <fullName evidence="2">Uncharacterized protein</fullName>
    </submittedName>
</protein>
<feature type="chain" id="PRO_5036464282" evidence="1">
    <location>
        <begin position="21"/>
        <end position="115"/>
    </location>
</feature>
<sequence length="115" mass="12753">MFILFLSVLILNLQPETGLADSSVTYLSLDNVLCGLVPPPEEFNFMHSMNSSLMLGSHCPPGQGGVLPKHYYEPLSLLASIMCLFSWLKMCTLPARKLACISPLQYENNYGSPER</sequence>
<organism evidence="2 3">
    <name type="scientific">Nephila pilipes</name>
    <name type="common">Giant wood spider</name>
    <name type="synonym">Nephila maculata</name>
    <dbReference type="NCBI Taxonomy" id="299642"/>
    <lineage>
        <taxon>Eukaryota</taxon>
        <taxon>Metazoa</taxon>
        <taxon>Ecdysozoa</taxon>
        <taxon>Arthropoda</taxon>
        <taxon>Chelicerata</taxon>
        <taxon>Arachnida</taxon>
        <taxon>Araneae</taxon>
        <taxon>Araneomorphae</taxon>
        <taxon>Entelegynae</taxon>
        <taxon>Araneoidea</taxon>
        <taxon>Nephilidae</taxon>
        <taxon>Nephila</taxon>
    </lineage>
</organism>
<evidence type="ECO:0000313" key="3">
    <source>
        <dbReference type="Proteomes" id="UP000887013"/>
    </source>
</evidence>
<name>A0A8X6IX05_NEPPI</name>
<keyword evidence="3" id="KW-1185">Reference proteome</keyword>
<evidence type="ECO:0000313" key="2">
    <source>
        <dbReference type="EMBL" id="GFS63325.1"/>
    </source>
</evidence>
<reference evidence="2" key="1">
    <citation type="submission" date="2020-08" db="EMBL/GenBank/DDBJ databases">
        <title>Multicomponent nature underlies the extraordinary mechanical properties of spider dragline silk.</title>
        <authorList>
            <person name="Kono N."/>
            <person name="Nakamura H."/>
            <person name="Mori M."/>
            <person name="Yoshida Y."/>
            <person name="Ohtoshi R."/>
            <person name="Malay A.D."/>
            <person name="Moran D.A.P."/>
            <person name="Tomita M."/>
            <person name="Numata K."/>
            <person name="Arakawa K."/>
        </authorList>
    </citation>
    <scope>NUCLEOTIDE SEQUENCE</scope>
</reference>
<keyword evidence="1" id="KW-0732">Signal</keyword>
<accession>A0A8X6IX05</accession>
<comment type="caution">
    <text evidence="2">The sequence shown here is derived from an EMBL/GenBank/DDBJ whole genome shotgun (WGS) entry which is preliminary data.</text>
</comment>
<evidence type="ECO:0000256" key="1">
    <source>
        <dbReference type="SAM" id="SignalP"/>
    </source>
</evidence>
<dbReference type="Proteomes" id="UP000887013">
    <property type="component" value="Unassembled WGS sequence"/>
</dbReference>
<dbReference type="EMBL" id="BMAW01047915">
    <property type="protein sequence ID" value="GFS63325.1"/>
    <property type="molecule type" value="Genomic_DNA"/>
</dbReference>